<dbReference type="AlphaFoldDB" id="A0A9W6V219"/>
<protein>
    <recommendedName>
        <fullName evidence="1">N-acetyltransferase domain-containing protein</fullName>
    </recommendedName>
</protein>
<proteinExistence type="predicted"/>
<dbReference type="InterPro" id="IPR000182">
    <property type="entry name" value="GNAT_dom"/>
</dbReference>
<accession>A0A9W6V219</accession>
<organism evidence="2 3">
    <name type="scientific">Kitasatospora phosalacinea</name>
    <dbReference type="NCBI Taxonomy" id="2065"/>
    <lineage>
        <taxon>Bacteria</taxon>
        <taxon>Bacillati</taxon>
        <taxon>Actinomycetota</taxon>
        <taxon>Actinomycetes</taxon>
        <taxon>Kitasatosporales</taxon>
        <taxon>Streptomycetaceae</taxon>
        <taxon>Kitasatospora</taxon>
    </lineage>
</organism>
<dbReference type="Gene3D" id="3.40.630.30">
    <property type="match status" value="1"/>
</dbReference>
<dbReference type="GO" id="GO:0016747">
    <property type="term" value="F:acyltransferase activity, transferring groups other than amino-acyl groups"/>
    <property type="evidence" value="ECO:0007669"/>
    <property type="project" value="InterPro"/>
</dbReference>
<evidence type="ECO:0000313" key="2">
    <source>
        <dbReference type="EMBL" id="GLW69812.1"/>
    </source>
</evidence>
<name>A0A9W6V219_9ACTN</name>
<comment type="caution">
    <text evidence="2">The sequence shown here is derived from an EMBL/GenBank/DDBJ whole genome shotgun (WGS) entry which is preliminary data.</text>
</comment>
<dbReference type="Pfam" id="PF13508">
    <property type="entry name" value="Acetyltransf_7"/>
    <property type="match status" value="1"/>
</dbReference>
<gene>
    <name evidence="2" type="ORF">Kpho02_21110</name>
</gene>
<dbReference type="EMBL" id="BSSA01000005">
    <property type="protein sequence ID" value="GLW69812.1"/>
    <property type="molecule type" value="Genomic_DNA"/>
</dbReference>
<sequence>MLDRELMLGWVAGLAKARRDVGPVEHPWGLRVETPRQRERARHVLLDPREELVRAAAEAAQRVPYTWIKAFVDPRAASAWVGEGWEIGGPEIMMTAPLHPAEVRVPAGYELGTDVVDGVVHVRVRTGAGEYAADGWTAVVGGVAVVDRVATDEGHRRRGLGSLVMRVLGNAALEQGAVTAVLGATVEGRALYESLGWSAHGNLTGLVYKG</sequence>
<evidence type="ECO:0000313" key="3">
    <source>
        <dbReference type="Proteomes" id="UP001165041"/>
    </source>
</evidence>
<dbReference type="PROSITE" id="PS51186">
    <property type="entry name" value="GNAT"/>
    <property type="match status" value="1"/>
</dbReference>
<reference evidence="2" key="1">
    <citation type="submission" date="2023-02" db="EMBL/GenBank/DDBJ databases">
        <title>Kitasatospora phosalacinea NBRC 14627.</title>
        <authorList>
            <person name="Ichikawa N."/>
            <person name="Sato H."/>
            <person name="Tonouchi N."/>
        </authorList>
    </citation>
    <scope>NUCLEOTIDE SEQUENCE</scope>
    <source>
        <strain evidence="2">NBRC 14627</strain>
    </source>
</reference>
<feature type="domain" description="N-acetyltransferase" evidence="1">
    <location>
        <begin position="82"/>
        <end position="210"/>
    </location>
</feature>
<evidence type="ECO:0000259" key="1">
    <source>
        <dbReference type="PROSITE" id="PS51186"/>
    </source>
</evidence>
<dbReference type="Proteomes" id="UP001165041">
    <property type="component" value="Unassembled WGS sequence"/>
</dbReference>
<dbReference type="SUPFAM" id="SSF55729">
    <property type="entry name" value="Acyl-CoA N-acyltransferases (Nat)"/>
    <property type="match status" value="1"/>
</dbReference>
<dbReference type="InterPro" id="IPR016181">
    <property type="entry name" value="Acyl_CoA_acyltransferase"/>
</dbReference>